<evidence type="ECO:0000313" key="2">
    <source>
        <dbReference type="EMBL" id="MBD2605841.1"/>
    </source>
</evidence>
<keyword evidence="2" id="KW-0540">Nuclease</keyword>
<dbReference type="InterPro" id="IPR008538">
    <property type="entry name" value="Uma2"/>
</dbReference>
<dbReference type="GO" id="GO:0004519">
    <property type="term" value="F:endonuclease activity"/>
    <property type="evidence" value="ECO:0007669"/>
    <property type="project" value="UniProtKB-KW"/>
</dbReference>
<organism evidence="2 3">
    <name type="scientific">Scytonema hofmannii FACHB-248</name>
    <dbReference type="NCBI Taxonomy" id="1842502"/>
    <lineage>
        <taxon>Bacteria</taxon>
        <taxon>Bacillati</taxon>
        <taxon>Cyanobacteriota</taxon>
        <taxon>Cyanophyceae</taxon>
        <taxon>Nostocales</taxon>
        <taxon>Scytonemataceae</taxon>
        <taxon>Scytonema</taxon>
    </lineage>
</organism>
<evidence type="ECO:0000313" key="3">
    <source>
        <dbReference type="Proteomes" id="UP000660380"/>
    </source>
</evidence>
<reference evidence="2 3" key="1">
    <citation type="journal article" date="2020" name="ISME J.">
        <title>Comparative genomics reveals insights into cyanobacterial evolution and habitat adaptation.</title>
        <authorList>
            <person name="Chen M.Y."/>
            <person name="Teng W.K."/>
            <person name="Zhao L."/>
            <person name="Hu C.X."/>
            <person name="Zhou Y.K."/>
            <person name="Han B.P."/>
            <person name="Song L.R."/>
            <person name="Shu W.S."/>
        </authorList>
    </citation>
    <scope>NUCLEOTIDE SEQUENCE [LARGE SCALE GENOMIC DNA]</scope>
    <source>
        <strain evidence="2 3">FACHB-248</strain>
    </source>
</reference>
<evidence type="ECO:0000259" key="1">
    <source>
        <dbReference type="Pfam" id="PF05685"/>
    </source>
</evidence>
<dbReference type="Proteomes" id="UP000660380">
    <property type="component" value="Unassembled WGS sequence"/>
</dbReference>
<protein>
    <submittedName>
        <fullName evidence="2">Uma2 family endonuclease</fullName>
    </submittedName>
</protein>
<keyword evidence="2" id="KW-0255">Endonuclease</keyword>
<dbReference type="CDD" id="cd06260">
    <property type="entry name" value="DUF820-like"/>
    <property type="match status" value="1"/>
</dbReference>
<keyword evidence="2" id="KW-0378">Hydrolase</keyword>
<dbReference type="SUPFAM" id="SSF52980">
    <property type="entry name" value="Restriction endonuclease-like"/>
    <property type="match status" value="1"/>
</dbReference>
<proteinExistence type="predicted"/>
<dbReference type="Gene3D" id="3.90.1570.10">
    <property type="entry name" value="tt1808, chain A"/>
    <property type="match status" value="1"/>
</dbReference>
<gene>
    <name evidence="2" type="ORF">H6G81_15275</name>
</gene>
<accession>A0ABR8GSF5</accession>
<name>A0ABR8GSF5_9CYAN</name>
<dbReference type="PANTHER" id="PTHR34107">
    <property type="entry name" value="SLL0198 PROTEIN-RELATED"/>
    <property type="match status" value="1"/>
</dbReference>
<dbReference type="RefSeq" id="WP_029637187.1">
    <property type="nucleotide sequence ID" value="NZ_JACJTA010000030.1"/>
</dbReference>
<keyword evidence="3" id="KW-1185">Reference proteome</keyword>
<dbReference type="EMBL" id="JACJTA010000030">
    <property type="protein sequence ID" value="MBD2605841.1"/>
    <property type="molecule type" value="Genomic_DNA"/>
</dbReference>
<dbReference type="PANTHER" id="PTHR34107:SF5">
    <property type="entry name" value="SLL1355 PROTEIN"/>
    <property type="match status" value="1"/>
</dbReference>
<sequence>MTTALTPSLTLEEFLKLPETKPVSEFIAGQIHQKPMPQGKHSRLQLKFCDTVNQVAEASQIALAFLELRCTFGGRSIVPDATVFLWERIAFEADGEVPNAFESYPDWTVKILSPEQRATKVISNILHCLKHGTQLGWLIDPEERLILAFISGQQPIELIGSDRLPIPKFLTLDLTVEEVFGWLKVTR</sequence>
<dbReference type="Pfam" id="PF05685">
    <property type="entry name" value="Uma2"/>
    <property type="match status" value="1"/>
</dbReference>
<dbReference type="InterPro" id="IPR012296">
    <property type="entry name" value="Nuclease_put_TT1808"/>
</dbReference>
<dbReference type="InterPro" id="IPR011335">
    <property type="entry name" value="Restrct_endonuc-II-like"/>
</dbReference>
<feature type="domain" description="Putative restriction endonuclease" evidence="1">
    <location>
        <begin position="11"/>
        <end position="175"/>
    </location>
</feature>
<comment type="caution">
    <text evidence="2">The sequence shown here is derived from an EMBL/GenBank/DDBJ whole genome shotgun (WGS) entry which is preliminary data.</text>
</comment>